<accession>A0A915ENA7</accession>
<reference evidence="2" key="1">
    <citation type="submission" date="2022-11" db="UniProtKB">
        <authorList>
            <consortium name="WormBaseParasite"/>
        </authorList>
    </citation>
    <scope>IDENTIFICATION</scope>
</reference>
<protein>
    <submittedName>
        <fullName evidence="2">Uncharacterized protein</fullName>
    </submittedName>
</protein>
<organism evidence="1 2">
    <name type="scientific">Ditylenchus dipsaci</name>
    <dbReference type="NCBI Taxonomy" id="166011"/>
    <lineage>
        <taxon>Eukaryota</taxon>
        <taxon>Metazoa</taxon>
        <taxon>Ecdysozoa</taxon>
        <taxon>Nematoda</taxon>
        <taxon>Chromadorea</taxon>
        <taxon>Rhabditida</taxon>
        <taxon>Tylenchina</taxon>
        <taxon>Tylenchomorpha</taxon>
        <taxon>Sphaerularioidea</taxon>
        <taxon>Anguinidae</taxon>
        <taxon>Anguininae</taxon>
        <taxon>Ditylenchus</taxon>
    </lineage>
</organism>
<keyword evidence="1" id="KW-1185">Reference proteome</keyword>
<sequence length="159" mass="17584">MTASDGSSKSRCSGESWEMLAIAPETIDIMLTDINEEGMKKVEDGAGIVYGNNMRLMVPLVCERSIRGSPKVVIFLVDTGSMPSFLSRKTIEALINKEDPFPEFIRLHIQTEDEVVECSLSNPAGHFPDANVLGMKALVHLGLSIEIDKKKMTFQLVQR</sequence>
<name>A0A915ENA7_9BILA</name>
<evidence type="ECO:0000313" key="2">
    <source>
        <dbReference type="WBParaSite" id="jg7735"/>
    </source>
</evidence>
<dbReference type="WBParaSite" id="jg7735">
    <property type="protein sequence ID" value="jg7735"/>
    <property type="gene ID" value="jg7735"/>
</dbReference>
<proteinExistence type="predicted"/>
<evidence type="ECO:0000313" key="1">
    <source>
        <dbReference type="Proteomes" id="UP000887574"/>
    </source>
</evidence>
<dbReference type="AlphaFoldDB" id="A0A915ENA7"/>
<dbReference type="Proteomes" id="UP000887574">
    <property type="component" value="Unplaced"/>
</dbReference>